<organism evidence="1 2">
    <name type="scientific">Stenotrophomonas maltophilia</name>
    <name type="common">Pseudomonas maltophilia</name>
    <name type="synonym">Xanthomonas maltophilia</name>
    <dbReference type="NCBI Taxonomy" id="40324"/>
    <lineage>
        <taxon>Bacteria</taxon>
        <taxon>Pseudomonadati</taxon>
        <taxon>Pseudomonadota</taxon>
        <taxon>Gammaproteobacteria</taxon>
        <taxon>Lysobacterales</taxon>
        <taxon>Lysobacteraceae</taxon>
        <taxon>Stenotrophomonas</taxon>
        <taxon>Stenotrophomonas maltophilia group</taxon>
    </lineage>
</organism>
<gene>
    <name evidence="1" type="ORF">VL23_06330</name>
</gene>
<evidence type="ECO:0000313" key="2">
    <source>
        <dbReference type="Proteomes" id="UP000037632"/>
    </source>
</evidence>
<proteinExistence type="predicted"/>
<comment type="caution">
    <text evidence="1">The sequence shown here is derived from an EMBL/GenBank/DDBJ whole genome shotgun (WGS) entry which is preliminary data.</text>
</comment>
<accession>A0AB34TIA7</accession>
<evidence type="ECO:0000313" key="1">
    <source>
        <dbReference type="EMBL" id="KOO82867.1"/>
    </source>
</evidence>
<reference evidence="1 2" key="1">
    <citation type="journal article" date="2015" name="Antimicrob. Agents Chemother.">
        <title>Whole-Genome Sequencing Identifies Emergence of a Quinolone Resistance Mutation in a Case of Stenotrophomonas maltophilia Bacteremia.</title>
        <authorList>
            <person name="Pak T.R."/>
            <person name="Altman D.R."/>
            <person name="Attie O."/>
            <person name="Sebra R."/>
            <person name="Hamula C.L."/>
            <person name="Lewis M."/>
            <person name="Deikus G."/>
            <person name="Newman L.C."/>
            <person name="Fang G."/>
            <person name="Hand J."/>
            <person name="Papel G."/>
            <person name="Wallach F."/>
            <person name="Schadt E.E."/>
            <person name="Huprikar S."/>
            <person name="van Bakel H."/>
            <person name="Kasarskis A."/>
            <person name="Bashir A."/>
        </authorList>
    </citation>
    <scope>NUCLEOTIDE SEQUENCE [LARGE SCALE GENOMIC DNA]</scope>
    <source>
        <strain evidence="1 2">ISMMS6</strain>
    </source>
</reference>
<name>A0AB34TIA7_STEMA</name>
<dbReference type="Proteomes" id="UP000037632">
    <property type="component" value="Unassembled WGS sequence"/>
</dbReference>
<dbReference type="AlphaFoldDB" id="A0AB34TIA7"/>
<protein>
    <submittedName>
        <fullName evidence="1">Uncharacterized protein</fullName>
    </submittedName>
</protein>
<dbReference type="RefSeq" id="WP_053461498.1">
    <property type="nucleotide sequence ID" value="NZ_JZIW01000001.1"/>
</dbReference>
<sequence>MNALLRDELAHLLREHTEPDSTLCEAAKGALRALEWACALRPDFAPNRDALRAALHEVTP</sequence>
<dbReference type="EMBL" id="JZIW01000001">
    <property type="protein sequence ID" value="KOO82867.1"/>
    <property type="molecule type" value="Genomic_DNA"/>
</dbReference>